<keyword evidence="1 3" id="KW-0853">WD repeat</keyword>
<feature type="region of interest" description="Disordered" evidence="4">
    <location>
        <begin position="389"/>
        <end position="414"/>
    </location>
</feature>
<dbReference type="InterPro" id="IPR015943">
    <property type="entry name" value="WD40/YVTN_repeat-like_dom_sf"/>
</dbReference>
<dbReference type="AlphaFoldDB" id="A0A4S4M0H3"/>
<dbReference type="PANTHER" id="PTHR47232:SF1">
    <property type="entry name" value="TRANSDUCIN FAMILY PROTEIN _ WD-40 REPEAT FAMILY PROTEIN"/>
    <property type="match status" value="1"/>
</dbReference>
<dbReference type="SUPFAM" id="SSF50978">
    <property type="entry name" value="WD40 repeat-like"/>
    <property type="match status" value="1"/>
</dbReference>
<sequence>MAEDLQPNEARLARKGNTRVPLVRIVKPTTRHARGSFIHDSRGDFNSRGGIAPRGLFSREHFTLQNPPSNQSFTPHMDMLSNTSGVQPNTSLHLRDVPMKRPWFSSGPESNSFKRSRSDIQFRPAGQLVVSVPERVQQSGKQGSSALGEINIDLPPQCRKGVENCHQALRGWIQRKTSHLQQERSVSIVRHHIFDNFVRFVFVNRGLPESPNLSVYCNPSPVIPPTRMLPDKSFSIIINAGISVSGLREARTSTNSEEKPFAYYSVVQTQDSQSSNRLVPTSVWWYSLFDSPSGRSHDNPVNITERPAQFDFAITKGILSDVVPSQTQIHKPAPDFYHQFRFSTGLLTIQPTRAGGSKTPGANNHYDTPHVLVQPRTPVVLQTSAQFAQQVPPPSPMSPPPSGRDVPSIASSSAPRIYSLSSNVDGGQASRFGLERSSDIDMRSSEPQVRYEVDNVIRLPKDRHDKPRRLLPNPEGNVVLSASLHGFVYGITSTSRRQSGIIKNSMTPSQELIDDACLVSHPLGSCIVLGHARDNQQISLVPLSSLSQSKSLSVPHTGETRGGISAVCAMMHPLMFASGGHDHLVHLWSIKEDSYIASASRLSIKHTSIVQDILPLHDTSRKLMTASADCSVHLWDLSSERIVNTVKTSNSVYHAHNAPLPYCVLLEVAHRELQFELRDYRMVPQTSVQRFGYEISKLHGRFIRGDVNAYQFACGGRDGCVRLWDVRNPKAQLENVPVFQEQKVVHVLFHQSCLVAASENNQIAFIRSIDPVRAVCIIDIQCHLRTLNEFADVKK</sequence>
<feature type="compositionally biased region" description="Pro residues" evidence="4">
    <location>
        <begin position="391"/>
        <end position="402"/>
    </location>
</feature>
<evidence type="ECO:0000256" key="1">
    <source>
        <dbReference type="ARBA" id="ARBA00022574"/>
    </source>
</evidence>
<evidence type="ECO:0000313" key="6">
    <source>
        <dbReference type="Proteomes" id="UP000310158"/>
    </source>
</evidence>
<organism evidence="5 6">
    <name type="scientific">Bondarzewia mesenterica</name>
    <dbReference type="NCBI Taxonomy" id="1095465"/>
    <lineage>
        <taxon>Eukaryota</taxon>
        <taxon>Fungi</taxon>
        <taxon>Dikarya</taxon>
        <taxon>Basidiomycota</taxon>
        <taxon>Agaricomycotina</taxon>
        <taxon>Agaricomycetes</taxon>
        <taxon>Russulales</taxon>
        <taxon>Bondarzewiaceae</taxon>
        <taxon>Bondarzewia</taxon>
    </lineage>
</organism>
<keyword evidence="6" id="KW-1185">Reference proteome</keyword>
<dbReference type="InterPro" id="IPR019775">
    <property type="entry name" value="WD40_repeat_CS"/>
</dbReference>
<feature type="repeat" description="WD" evidence="3">
    <location>
        <begin position="623"/>
        <end position="645"/>
    </location>
</feature>
<dbReference type="Gene3D" id="2.130.10.10">
    <property type="entry name" value="YVTN repeat-like/Quinoprotein amine dehydrogenase"/>
    <property type="match status" value="2"/>
</dbReference>
<proteinExistence type="predicted"/>
<dbReference type="EMBL" id="SGPL01000104">
    <property type="protein sequence ID" value="THH17631.1"/>
    <property type="molecule type" value="Genomic_DNA"/>
</dbReference>
<evidence type="ECO:0000313" key="5">
    <source>
        <dbReference type="EMBL" id="THH17631.1"/>
    </source>
</evidence>
<keyword evidence="2" id="KW-0677">Repeat</keyword>
<protein>
    <submittedName>
        <fullName evidence="5">Uncharacterized protein</fullName>
    </submittedName>
</protein>
<comment type="caution">
    <text evidence="5">The sequence shown here is derived from an EMBL/GenBank/DDBJ whole genome shotgun (WGS) entry which is preliminary data.</text>
</comment>
<dbReference type="OrthoDB" id="1897642at2759"/>
<dbReference type="PROSITE" id="PS00678">
    <property type="entry name" value="WD_REPEATS_1"/>
    <property type="match status" value="1"/>
</dbReference>
<dbReference type="PANTHER" id="PTHR47232">
    <property type="entry name" value="TRANSDUCIN FAMILY PROTEIN / WD-40 REPEAT FAMILY PROTEIN"/>
    <property type="match status" value="1"/>
</dbReference>
<feature type="repeat" description="WD" evidence="3">
    <location>
        <begin position="712"/>
        <end position="734"/>
    </location>
</feature>
<name>A0A4S4M0H3_9AGAM</name>
<feature type="region of interest" description="Disordered" evidence="4">
    <location>
        <begin position="428"/>
        <end position="447"/>
    </location>
</feature>
<dbReference type="SMART" id="SM00320">
    <property type="entry name" value="WD40"/>
    <property type="match status" value="3"/>
</dbReference>
<accession>A0A4S4M0H3</accession>
<feature type="compositionally biased region" description="Basic and acidic residues" evidence="4">
    <location>
        <begin position="433"/>
        <end position="447"/>
    </location>
</feature>
<evidence type="ECO:0000256" key="3">
    <source>
        <dbReference type="PROSITE-ProRule" id="PRU00221"/>
    </source>
</evidence>
<dbReference type="Pfam" id="PF00400">
    <property type="entry name" value="WD40"/>
    <property type="match status" value="1"/>
</dbReference>
<dbReference type="Proteomes" id="UP000310158">
    <property type="component" value="Unassembled WGS sequence"/>
</dbReference>
<evidence type="ECO:0000256" key="4">
    <source>
        <dbReference type="SAM" id="MobiDB-lite"/>
    </source>
</evidence>
<gene>
    <name evidence="5" type="ORF">EW146_g3225</name>
</gene>
<evidence type="ECO:0000256" key="2">
    <source>
        <dbReference type="ARBA" id="ARBA00022737"/>
    </source>
</evidence>
<dbReference type="InterPro" id="IPR001680">
    <property type="entry name" value="WD40_rpt"/>
</dbReference>
<reference evidence="5 6" key="1">
    <citation type="submission" date="2019-02" db="EMBL/GenBank/DDBJ databases">
        <title>Genome sequencing of the rare red list fungi Bondarzewia mesenterica.</title>
        <authorList>
            <person name="Buettner E."/>
            <person name="Kellner H."/>
        </authorList>
    </citation>
    <scope>NUCLEOTIDE SEQUENCE [LARGE SCALE GENOMIC DNA]</scope>
    <source>
        <strain evidence="5 6">DSM 108281</strain>
    </source>
</reference>
<dbReference type="PROSITE" id="PS50082">
    <property type="entry name" value="WD_REPEATS_2"/>
    <property type="match status" value="2"/>
</dbReference>
<dbReference type="InterPro" id="IPR036322">
    <property type="entry name" value="WD40_repeat_dom_sf"/>
</dbReference>